<evidence type="ECO:0000313" key="4">
    <source>
        <dbReference type="EMBL" id="HAE0259460.1"/>
    </source>
</evidence>
<dbReference type="EMBL" id="DAAQOY010000047">
    <property type="protein sequence ID" value="HAE0259460.1"/>
    <property type="molecule type" value="Genomic_DNA"/>
</dbReference>
<gene>
    <name evidence="3" type="ORF">G2359_22790</name>
    <name evidence="4" type="ORF">G2712_24910</name>
    <name evidence="5" type="ORF">G2720_23480</name>
    <name evidence="6" type="ORF">G2854_20650</name>
</gene>
<evidence type="ECO:0000259" key="1">
    <source>
        <dbReference type="Pfam" id="PF13614"/>
    </source>
</evidence>
<dbReference type="EMBL" id="DAAQRD010000031">
    <property type="protein sequence ID" value="HAE0520767.1"/>
    <property type="molecule type" value="Genomic_DNA"/>
</dbReference>
<proteinExistence type="predicted"/>
<evidence type="ECO:0000313" key="3">
    <source>
        <dbReference type="EMBL" id="HAD9862460.1"/>
    </source>
</evidence>
<evidence type="ECO:0000313" key="5">
    <source>
        <dbReference type="EMBL" id="HAE0520767.1"/>
    </source>
</evidence>
<reference evidence="3" key="2">
    <citation type="submission" date="2019-01" db="EMBL/GenBank/DDBJ databases">
        <authorList>
            <consortium name="NCBI Pathogen Detection Project"/>
        </authorList>
    </citation>
    <scope>NUCLEOTIDE SEQUENCE</scope>
    <source>
        <strain evidence="3">P125109</strain>
    </source>
</reference>
<dbReference type="Gene3D" id="3.40.50.300">
    <property type="entry name" value="P-loop containing nucleotide triphosphate hydrolases"/>
    <property type="match status" value="1"/>
</dbReference>
<dbReference type="InterPro" id="IPR041250">
    <property type="entry name" value="HTH_54"/>
</dbReference>
<dbReference type="InterPro" id="IPR050678">
    <property type="entry name" value="DNA_Partitioning_ATPase"/>
</dbReference>
<dbReference type="Pfam" id="PF13614">
    <property type="entry name" value="AAA_31"/>
    <property type="match status" value="1"/>
</dbReference>
<evidence type="ECO:0000313" key="6">
    <source>
        <dbReference type="EMBL" id="HAE0639911.1"/>
    </source>
</evidence>
<dbReference type="RefSeq" id="WP_000427676.1">
    <property type="nucleotide sequence ID" value="NZ_HG970000.1"/>
</dbReference>
<evidence type="ECO:0000259" key="2">
    <source>
        <dbReference type="Pfam" id="PF18607"/>
    </source>
</evidence>
<accession>A0A024J583</accession>
<feature type="domain" description="AAA" evidence="1">
    <location>
        <begin position="110"/>
        <end position="278"/>
    </location>
</feature>
<dbReference type="AlphaFoldDB" id="A0A024J583"/>
<dbReference type="CDD" id="cd02042">
    <property type="entry name" value="ParAB_family"/>
    <property type="match status" value="1"/>
</dbReference>
<dbReference type="EMBL" id="DAAQLS010000022">
    <property type="protein sequence ID" value="HAD9862460.1"/>
    <property type="molecule type" value="Genomic_DNA"/>
</dbReference>
<dbReference type="Gene3D" id="1.10.1660.30">
    <property type="match status" value="1"/>
</dbReference>
<dbReference type="SUPFAM" id="SSF52540">
    <property type="entry name" value="P-loop containing nucleoside triphosphate hydrolases"/>
    <property type="match status" value="1"/>
</dbReference>
<dbReference type="InterPro" id="IPR025669">
    <property type="entry name" value="AAA_dom"/>
</dbReference>
<dbReference type="PANTHER" id="PTHR13696">
    <property type="entry name" value="P-LOOP CONTAINING NUCLEOSIDE TRIPHOSPHATE HYDROLASE"/>
    <property type="match status" value="1"/>
</dbReference>
<dbReference type="Pfam" id="PF18607">
    <property type="entry name" value="HTH_54"/>
    <property type="match status" value="1"/>
</dbReference>
<reference evidence="3" key="1">
    <citation type="journal article" date="2018" name="Genome Biol.">
        <title>SKESA: strategic k-mer extension for scrupulous assemblies.</title>
        <authorList>
            <person name="Souvorov A."/>
            <person name="Agarwala R."/>
            <person name="Lipman D.J."/>
        </authorList>
    </citation>
    <scope>NUCLEOTIDE SEQUENCE</scope>
    <source>
        <strain evidence="3">P125109</strain>
    </source>
</reference>
<comment type="caution">
    <text evidence="3">The sequence shown here is derived from an EMBL/GenBank/DDBJ whole genome shotgun (WGS) entry which is preliminary data.</text>
</comment>
<dbReference type="InterPro" id="IPR027417">
    <property type="entry name" value="P-loop_NTPase"/>
</dbReference>
<feature type="domain" description="ParA helix turn helix" evidence="2">
    <location>
        <begin position="15"/>
        <end position="105"/>
    </location>
</feature>
<dbReference type="PANTHER" id="PTHR13696:SF98">
    <property type="entry name" value="PLASMID PARTITION PROTEIN A"/>
    <property type="match status" value="1"/>
</dbReference>
<organism evidence="3">
    <name type="scientific">Salmonella enteritidis PT4 (strain P125109)</name>
    <dbReference type="NCBI Taxonomy" id="550537"/>
    <lineage>
        <taxon>Bacteria</taxon>
        <taxon>Pseudomonadati</taxon>
        <taxon>Pseudomonadota</taxon>
        <taxon>Gammaproteobacteria</taxon>
        <taxon>Enterobacterales</taxon>
        <taxon>Enterobacteriaceae</taxon>
        <taxon>Salmonella</taxon>
    </lineage>
</organism>
<protein>
    <submittedName>
        <fullName evidence="3">ParA family protein</fullName>
    </submittedName>
</protein>
<name>A0A024J583_SALEP</name>
<dbReference type="EMBL" id="DAAQSA010000020">
    <property type="protein sequence ID" value="HAE0639911.1"/>
    <property type="molecule type" value="Genomic_DNA"/>
</dbReference>
<sequence>MENIEQLRKVATRAGKLLTSLSESIRQQKEELKLTEFYQEYSKAALYKLPKLSKGSVEYAVAEMEASGYIFKKKPSGNTMKYAMTIQNVIDLYFHRKVPKYRDRFDKAFTIFVCNLKGGGSKTVSTASLSHAFRAHPQLLFEDLRILAIDFDPQASLTMFLSHENSVGLVENTAAQAMLQNVSREELLSDFIVSSIIPGVDVIPASIDDAFLAEGWKGLCEEHLPGQNIHAVLKENIIDKLRYDYDFIFLDSGPHLDAFLKNCIGAADLMLTPLPPATVDFHSSLKFVASLPALIDSIEQDGHTCNLIGNVGFMSKILNKSDHKICHSQAKEVFGADMLDMVLPRLDGFERCGETFDTVISANPATYDGSTEALKSAKSAAEDFAKAVFDRIEFIRTNGGM</sequence>